<evidence type="ECO:0000256" key="23">
    <source>
        <dbReference type="ARBA" id="ARBA00047482"/>
    </source>
</evidence>
<comment type="catalytic activity">
    <reaction evidence="21">
        <text>1-dodecanoyl-sn-glycero-3-phosphocholine + H2O = 1-dodecanoyl-sn-glycerol + phosphocholine + H(+)</text>
        <dbReference type="Rhea" id="RHEA:41127"/>
        <dbReference type="ChEBI" id="CHEBI:15377"/>
        <dbReference type="ChEBI" id="CHEBI:15378"/>
        <dbReference type="ChEBI" id="CHEBI:74966"/>
        <dbReference type="ChEBI" id="CHEBI:75529"/>
        <dbReference type="ChEBI" id="CHEBI:295975"/>
    </reaction>
    <physiologicalReaction direction="left-to-right" evidence="21">
        <dbReference type="Rhea" id="RHEA:41128"/>
    </physiologicalReaction>
</comment>
<evidence type="ECO:0000256" key="1">
    <source>
        <dbReference type="ARBA" id="ARBA00001947"/>
    </source>
</evidence>
<evidence type="ECO:0000256" key="8">
    <source>
        <dbReference type="ARBA" id="ARBA00022723"/>
    </source>
</evidence>
<name>A0ABY6KJ18_9ARAC</name>
<comment type="similarity">
    <text evidence="3">Belongs to the nucleotide pyrophosphatase/phosphodiesterase family.</text>
</comment>
<dbReference type="Proteomes" id="UP001235939">
    <property type="component" value="Chromosome 06"/>
</dbReference>
<evidence type="ECO:0000256" key="7">
    <source>
        <dbReference type="ARBA" id="ARBA00022622"/>
    </source>
</evidence>
<evidence type="ECO:0000256" key="13">
    <source>
        <dbReference type="ARBA" id="ARBA00023098"/>
    </source>
</evidence>
<keyword evidence="8" id="KW-0479">Metal-binding</keyword>
<evidence type="ECO:0000256" key="11">
    <source>
        <dbReference type="ARBA" id="ARBA00022833"/>
    </source>
</evidence>
<keyword evidence="17" id="KW-0449">Lipoprotein</keyword>
<evidence type="ECO:0000256" key="31">
    <source>
        <dbReference type="ARBA" id="ARBA00049320"/>
    </source>
</evidence>
<comment type="catalytic activity">
    <reaction evidence="27">
        <text>1-hexadecanoyl-sn-glycero-3-phosphocholine + H2O = 1-hexadecanoyl-sn-glycerol + phosphocholine + H(+)</text>
        <dbReference type="Rhea" id="RHEA:41119"/>
        <dbReference type="ChEBI" id="CHEBI:15377"/>
        <dbReference type="ChEBI" id="CHEBI:15378"/>
        <dbReference type="ChEBI" id="CHEBI:72998"/>
        <dbReference type="ChEBI" id="CHEBI:75542"/>
        <dbReference type="ChEBI" id="CHEBI:295975"/>
    </reaction>
    <physiologicalReaction direction="left-to-right" evidence="27">
        <dbReference type="Rhea" id="RHEA:41120"/>
    </physiologicalReaction>
</comment>
<evidence type="ECO:0000256" key="3">
    <source>
        <dbReference type="ARBA" id="ARBA00010594"/>
    </source>
</evidence>
<evidence type="ECO:0000256" key="18">
    <source>
        <dbReference type="ARBA" id="ARBA00031167"/>
    </source>
</evidence>
<comment type="catalytic activity">
    <reaction evidence="30">
        <text>1-(9Z,12Z)-octadecadienoyl-sn-glycero-3-phosphocholine + H2O = 1-(9Z,12Z-octadecadienoyl)-sn-glycerol + phosphocholine + H(+)</text>
        <dbReference type="Rhea" id="RHEA:41115"/>
        <dbReference type="ChEBI" id="CHEBI:15377"/>
        <dbReference type="ChEBI" id="CHEBI:15378"/>
        <dbReference type="ChEBI" id="CHEBI:28733"/>
        <dbReference type="ChEBI" id="CHEBI:75561"/>
        <dbReference type="ChEBI" id="CHEBI:295975"/>
    </reaction>
    <physiologicalReaction direction="left-to-right" evidence="30">
        <dbReference type="Rhea" id="RHEA:41116"/>
    </physiologicalReaction>
</comment>
<evidence type="ECO:0000256" key="16">
    <source>
        <dbReference type="ARBA" id="ARBA00023180"/>
    </source>
</evidence>
<reference evidence="32 33" key="1">
    <citation type="submission" date="2022-01" db="EMBL/GenBank/DDBJ databases">
        <title>A chromosomal length assembly of Cordylochernes scorpioides.</title>
        <authorList>
            <person name="Zeh D."/>
            <person name="Zeh J."/>
        </authorList>
    </citation>
    <scope>NUCLEOTIDE SEQUENCE [LARGE SCALE GENOMIC DNA]</scope>
    <source>
        <strain evidence="32">IN4F17</strain>
        <tissue evidence="32">Whole Body</tissue>
    </source>
</reference>
<evidence type="ECO:0000256" key="22">
    <source>
        <dbReference type="ARBA" id="ARBA00047322"/>
    </source>
</evidence>
<dbReference type="SUPFAM" id="SSF53649">
    <property type="entry name" value="Alkaline phosphatase-like"/>
    <property type="match status" value="1"/>
</dbReference>
<keyword evidence="7" id="KW-0336">GPI-anchor</keyword>
<evidence type="ECO:0000313" key="33">
    <source>
        <dbReference type="Proteomes" id="UP001235939"/>
    </source>
</evidence>
<proteinExistence type="inferred from homology"/>
<protein>
    <recommendedName>
        <fullName evidence="4">glycerophosphocholine cholinephosphodiesterase</fullName>
        <ecNumber evidence="4">3.1.4.38</ecNumber>
    </recommendedName>
    <alternativeName>
        <fullName evidence="19">Choline-specific glycerophosphodiester phosphodiesterase</fullName>
    </alternativeName>
    <alternativeName>
        <fullName evidence="18">Ectonucleotide pyrophosphatase/phosphodiesterase family member 6</fullName>
    </alternativeName>
</protein>
<comment type="catalytic activity">
    <reaction evidence="22">
        <text>1-(9Z-octadecenoyl)-sn-glycero-3-phosphocholine + H2O = 1-(9Z-octadecenoyl)-sn-glycerol + phosphocholine + H(+)</text>
        <dbReference type="Rhea" id="RHEA:41091"/>
        <dbReference type="ChEBI" id="CHEBI:15377"/>
        <dbReference type="ChEBI" id="CHEBI:15378"/>
        <dbReference type="ChEBI" id="CHEBI:28610"/>
        <dbReference type="ChEBI" id="CHEBI:75757"/>
        <dbReference type="ChEBI" id="CHEBI:295975"/>
    </reaction>
    <physiologicalReaction direction="left-to-right" evidence="22">
        <dbReference type="Rhea" id="RHEA:41092"/>
    </physiologicalReaction>
</comment>
<comment type="cofactor">
    <cofactor evidence="1">
        <name>Zn(2+)</name>
        <dbReference type="ChEBI" id="CHEBI:29105"/>
    </cofactor>
</comment>
<evidence type="ECO:0000256" key="26">
    <source>
        <dbReference type="ARBA" id="ARBA00047779"/>
    </source>
</evidence>
<evidence type="ECO:0000256" key="4">
    <source>
        <dbReference type="ARBA" id="ARBA00012318"/>
    </source>
</evidence>
<comment type="catalytic activity">
    <reaction evidence="31">
        <text>1-(5Z,8Z,11Z,14Z-eicosatetraenoyl)-sn-glycero-3-phosphocholine + H2O = 1-(5Z,8Z,11Z,14Z-eicosatetraenoyl)-sn-glycerol + phosphocholine + H(+)</text>
        <dbReference type="Rhea" id="RHEA:41003"/>
        <dbReference type="ChEBI" id="CHEBI:15377"/>
        <dbReference type="ChEBI" id="CHEBI:15378"/>
        <dbReference type="ChEBI" id="CHEBI:34071"/>
        <dbReference type="ChEBI" id="CHEBI:74344"/>
        <dbReference type="ChEBI" id="CHEBI:295975"/>
    </reaction>
    <physiologicalReaction direction="left-to-right" evidence="31">
        <dbReference type="Rhea" id="RHEA:41004"/>
    </physiologicalReaction>
</comment>
<evidence type="ECO:0000256" key="14">
    <source>
        <dbReference type="ARBA" id="ARBA00023136"/>
    </source>
</evidence>
<evidence type="ECO:0000256" key="24">
    <source>
        <dbReference type="ARBA" id="ARBA00047494"/>
    </source>
</evidence>
<comment type="catalytic activity">
    <reaction evidence="26">
        <text>1-tetradecanoyl-sn-glycero-3-phosphocholine + H2O = 1-tetradecanoyl-sn-glycerol + phosphocholine + H(+)</text>
        <dbReference type="Rhea" id="RHEA:40999"/>
        <dbReference type="ChEBI" id="CHEBI:15377"/>
        <dbReference type="ChEBI" id="CHEBI:15378"/>
        <dbReference type="ChEBI" id="CHEBI:64489"/>
        <dbReference type="ChEBI" id="CHEBI:75536"/>
        <dbReference type="ChEBI" id="CHEBI:295975"/>
    </reaction>
    <physiologicalReaction direction="left-to-right" evidence="26">
        <dbReference type="Rhea" id="RHEA:41000"/>
    </physiologicalReaction>
</comment>
<accession>A0ABY6KJ18</accession>
<evidence type="ECO:0000256" key="27">
    <source>
        <dbReference type="ARBA" id="ARBA00048209"/>
    </source>
</evidence>
<evidence type="ECO:0000256" key="9">
    <source>
        <dbReference type="ARBA" id="ARBA00022729"/>
    </source>
</evidence>
<gene>
    <name evidence="32" type="ORF">LAZ67_6001214</name>
</gene>
<keyword evidence="33" id="KW-1185">Reference proteome</keyword>
<evidence type="ECO:0000256" key="10">
    <source>
        <dbReference type="ARBA" id="ARBA00022801"/>
    </source>
</evidence>
<evidence type="ECO:0000256" key="29">
    <source>
        <dbReference type="ARBA" id="ARBA00048703"/>
    </source>
</evidence>
<keyword evidence="10" id="KW-0378">Hydrolase</keyword>
<dbReference type="PANTHER" id="PTHR10151:SF66">
    <property type="entry name" value="GLYCEROPHOSPHOCHOLINE CHOLINEPHOSPHODIESTERASE ENPP6"/>
    <property type="match status" value="1"/>
</dbReference>
<keyword evidence="16" id="KW-0325">Glycoprotein</keyword>
<evidence type="ECO:0000256" key="30">
    <source>
        <dbReference type="ARBA" id="ARBA00049092"/>
    </source>
</evidence>
<evidence type="ECO:0000256" key="6">
    <source>
        <dbReference type="ARBA" id="ARBA00022553"/>
    </source>
</evidence>
<evidence type="ECO:0000256" key="25">
    <source>
        <dbReference type="ARBA" id="ARBA00047600"/>
    </source>
</evidence>
<evidence type="ECO:0000256" key="5">
    <source>
        <dbReference type="ARBA" id="ARBA00022475"/>
    </source>
</evidence>
<comment type="catalytic activity">
    <reaction evidence="25">
        <text>a 1-acyl-sn-glycero-3-phosphocholine + H2O = a 1-acyl-sn-glycerol + phosphocholine + H(+)</text>
        <dbReference type="Rhea" id="RHEA:44720"/>
        <dbReference type="ChEBI" id="CHEBI:15377"/>
        <dbReference type="ChEBI" id="CHEBI:15378"/>
        <dbReference type="ChEBI" id="CHEBI:58168"/>
        <dbReference type="ChEBI" id="CHEBI:64683"/>
        <dbReference type="ChEBI" id="CHEBI:295975"/>
    </reaction>
    <physiologicalReaction direction="left-to-right" evidence="25">
        <dbReference type="Rhea" id="RHEA:44721"/>
    </physiologicalReaction>
</comment>
<dbReference type="EMBL" id="CP092868">
    <property type="protein sequence ID" value="UYV68832.1"/>
    <property type="molecule type" value="Genomic_DNA"/>
</dbReference>
<evidence type="ECO:0000256" key="15">
    <source>
        <dbReference type="ARBA" id="ARBA00023157"/>
    </source>
</evidence>
<keyword evidence="12" id="KW-0442">Lipid degradation</keyword>
<evidence type="ECO:0000256" key="19">
    <source>
        <dbReference type="ARBA" id="ARBA00032556"/>
    </source>
</evidence>
<dbReference type="InterPro" id="IPR002591">
    <property type="entry name" value="Phosphodiest/P_Trfase"/>
</dbReference>
<dbReference type="EC" id="3.1.4.38" evidence="4"/>
<comment type="function">
    <text evidence="20">Choline-specific glycerophosphodiesterase that hydrolyzes glycerophosphocholine (GPC) and lysophosphatidylcholine (LPC) and contributes to supplying choline to the cells. Has a preference for LPC with short (12:0 and 14:0) or polyunsaturated (18:2 and 20:4) fatty acids. In vitro, hydrolyzes only choline-containing lysophospholipids, such as sphingosylphosphorylcholine (SPC), platelet-activating factor (PAF) and lysoPAF, but not other lysophospholipids.</text>
</comment>
<comment type="catalytic activity">
    <reaction evidence="29">
        <text>sn-glycerol 3-phosphocholine + H2O = phosphocholine + glycerol + H(+)</text>
        <dbReference type="Rhea" id="RHEA:19545"/>
        <dbReference type="ChEBI" id="CHEBI:15377"/>
        <dbReference type="ChEBI" id="CHEBI:15378"/>
        <dbReference type="ChEBI" id="CHEBI:16870"/>
        <dbReference type="ChEBI" id="CHEBI:17754"/>
        <dbReference type="ChEBI" id="CHEBI:295975"/>
        <dbReference type="EC" id="3.1.4.38"/>
    </reaction>
    <physiologicalReaction direction="left-to-right" evidence="29">
        <dbReference type="Rhea" id="RHEA:19546"/>
    </physiologicalReaction>
</comment>
<comment type="subcellular location">
    <subcellularLocation>
        <location evidence="2">Cell membrane</location>
        <topology evidence="2">Lipid-anchor</topology>
        <topology evidence="2">GPI-anchor</topology>
    </subcellularLocation>
</comment>
<comment type="catalytic activity">
    <reaction evidence="24">
        <text>a 1-O-alkyl-sn-glycero-3-phosphocholine + H2O = a 1-O-alkyl-sn-glycerol + phosphocholine + H(+)</text>
        <dbReference type="Rhea" id="RHEA:36083"/>
        <dbReference type="ChEBI" id="CHEBI:15377"/>
        <dbReference type="ChEBI" id="CHEBI:15378"/>
        <dbReference type="ChEBI" id="CHEBI:15850"/>
        <dbReference type="ChEBI" id="CHEBI:30909"/>
        <dbReference type="ChEBI" id="CHEBI:295975"/>
    </reaction>
    <physiologicalReaction direction="left-to-right" evidence="24">
        <dbReference type="Rhea" id="RHEA:36084"/>
    </physiologicalReaction>
</comment>
<keyword evidence="9" id="KW-0732">Signal</keyword>
<keyword evidence="5" id="KW-1003">Cell membrane</keyword>
<dbReference type="PANTHER" id="PTHR10151">
    <property type="entry name" value="ECTONUCLEOTIDE PYROPHOSPHATASE/PHOSPHODIESTERASE"/>
    <property type="match status" value="1"/>
</dbReference>
<evidence type="ECO:0000256" key="17">
    <source>
        <dbReference type="ARBA" id="ARBA00023288"/>
    </source>
</evidence>
<keyword evidence="15" id="KW-1015">Disulfide bond</keyword>
<evidence type="ECO:0000256" key="20">
    <source>
        <dbReference type="ARBA" id="ARBA00046203"/>
    </source>
</evidence>
<keyword evidence="14" id="KW-0472">Membrane</keyword>
<sequence length="236" mass="26618">MYDPLYDDMFLMAPQESLPHWWQQAEPIWVTAERSGAKVAMFWWDGCQISIRGERPTSCLQYRSSIGAPEIRATLLSSVARLQAGEFQMAMVYVENVDHAGHVYGPNSPERIQAWRELDSAIYDTLESAPSDITVIVLADHGMADRANLTFIEISRAVDANDIKLMLYGGATAGLIPKNGRRDKVYQDLVNARFPGLKFFKKEDIPERYHIKHNRLTPPIVLIADKGYSIMSVSSV</sequence>
<evidence type="ECO:0000256" key="21">
    <source>
        <dbReference type="ARBA" id="ARBA00047290"/>
    </source>
</evidence>
<dbReference type="Pfam" id="PF01663">
    <property type="entry name" value="Phosphodiest"/>
    <property type="match status" value="1"/>
</dbReference>
<organism evidence="32 33">
    <name type="scientific">Cordylochernes scorpioides</name>
    <dbReference type="NCBI Taxonomy" id="51811"/>
    <lineage>
        <taxon>Eukaryota</taxon>
        <taxon>Metazoa</taxon>
        <taxon>Ecdysozoa</taxon>
        <taxon>Arthropoda</taxon>
        <taxon>Chelicerata</taxon>
        <taxon>Arachnida</taxon>
        <taxon>Pseudoscorpiones</taxon>
        <taxon>Cheliferoidea</taxon>
        <taxon>Chernetidae</taxon>
        <taxon>Cordylochernes</taxon>
    </lineage>
</organism>
<evidence type="ECO:0000256" key="12">
    <source>
        <dbReference type="ARBA" id="ARBA00022963"/>
    </source>
</evidence>
<dbReference type="InterPro" id="IPR017850">
    <property type="entry name" value="Alkaline_phosphatase_core_sf"/>
</dbReference>
<comment type="catalytic activity">
    <reaction evidence="28">
        <text>sphing-4-enine-phosphocholine + H2O = sphing-4-enine + phosphocholine + H(+)</text>
        <dbReference type="Rhea" id="RHEA:41095"/>
        <dbReference type="ChEBI" id="CHEBI:15377"/>
        <dbReference type="ChEBI" id="CHEBI:15378"/>
        <dbReference type="ChEBI" id="CHEBI:57756"/>
        <dbReference type="ChEBI" id="CHEBI:58906"/>
        <dbReference type="ChEBI" id="CHEBI:295975"/>
    </reaction>
    <physiologicalReaction direction="left-to-right" evidence="28">
        <dbReference type="Rhea" id="RHEA:41096"/>
    </physiologicalReaction>
</comment>
<evidence type="ECO:0000313" key="32">
    <source>
        <dbReference type="EMBL" id="UYV68832.1"/>
    </source>
</evidence>
<dbReference type="Gene3D" id="3.40.720.10">
    <property type="entry name" value="Alkaline Phosphatase, subunit A"/>
    <property type="match status" value="1"/>
</dbReference>
<keyword evidence="13" id="KW-0443">Lipid metabolism</keyword>
<comment type="catalytic activity">
    <reaction evidence="23">
        <text>glycero-2-phosphocholine + H2O = phosphocholine + glycerol + H(+)</text>
        <dbReference type="Rhea" id="RHEA:61684"/>
        <dbReference type="ChEBI" id="CHEBI:15377"/>
        <dbReference type="ChEBI" id="CHEBI:15378"/>
        <dbReference type="ChEBI" id="CHEBI:17754"/>
        <dbReference type="ChEBI" id="CHEBI:144950"/>
        <dbReference type="ChEBI" id="CHEBI:295975"/>
    </reaction>
    <physiologicalReaction direction="left-to-right" evidence="23">
        <dbReference type="Rhea" id="RHEA:61685"/>
    </physiologicalReaction>
</comment>
<evidence type="ECO:0000256" key="2">
    <source>
        <dbReference type="ARBA" id="ARBA00004609"/>
    </source>
</evidence>
<keyword evidence="11" id="KW-0862">Zinc</keyword>
<keyword evidence="6" id="KW-0597">Phosphoprotein</keyword>
<evidence type="ECO:0000256" key="28">
    <source>
        <dbReference type="ARBA" id="ARBA00048234"/>
    </source>
</evidence>